<comment type="similarity">
    <text evidence="9">Belongs to the IspH family.</text>
</comment>
<evidence type="ECO:0000256" key="4">
    <source>
        <dbReference type="ARBA" id="ARBA00023002"/>
    </source>
</evidence>
<keyword evidence="2" id="KW-0004">4Fe-4S</keyword>
<comment type="cofactor">
    <cofactor evidence="1">
        <name>[4Fe-4S] cluster</name>
        <dbReference type="ChEBI" id="CHEBI:49883"/>
    </cofactor>
</comment>
<dbReference type="InterPro" id="IPR003451">
    <property type="entry name" value="LytB/IspH"/>
</dbReference>
<sequence length="102" mass="11320">MMRKHGVENVNDHFVSFNTICDATQVSSFSSHGFSGATRDAMYQLVEEQLDLLLIIGGWNSSNTSHLQEIAEERGIPSTGLTGENRPRKQNSLQPQCESLKP</sequence>
<organism evidence="12 13">
    <name type="scientific">Malus domestica</name>
    <name type="common">Apple</name>
    <name type="synonym">Pyrus malus</name>
    <dbReference type="NCBI Taxonomy" id="3750"/>
    <lineage>
        <taxon>Eukaryota</taxon>
        <taxon>Viridiplantae</taxon>
        <taxon>Streptophyta</taxon>
        <taxon>Embryophyta</taxon>
        <taxon>Tracheophyta</taxon>
        <taxon>Spermatophyta</taxon>
        <taxon>Magnoliopsida</taxon>
        <taxon>eudicotyledons</taxon>
        <taxon>Gunneridae</taxon>
        <taxon>Pentapetalae</taxon>
        <taxon>rosids</taxon>
        <taxon>fabids</taxon>
        <taxon>Rosales</taxon>
        <taxon>Rosaceae</taxon>
        <taxon>Amygdaloideae</taxon>
        <taxon>Maleae</taxon>
        <taxon>Malus</taxon>
    </lineage>
</organism>
<evidence type="ECO:0000256" key="3">
    <source>
        <dbReference type="ARBA" id="ARBA00022723"/>
    </source>
</evidence>
<feature type="region of interest" description="Disordered" evidence="11">
    <location>
        <begin position="70"/>
        <end position="102"/>
    </location>
</feature>
<evidence type="ECO:0000256" key="7">
    <source>
        <dbReference type="ARBA" id="ARBA00046313"/>
    </source>
</evidence>
<dbReference type="GO" id="GO:0019288">
    <property type="term" value="P:isopentenyl diphosphate biosynthetic process, methylerythritol 4-phosphate pathway"/>
    <property type="evidence" value="ECO:0007669"/>
    <property type="project" value="InterPro"/>
</dbReference>
<keyword evidence="3" id="KW-0479">Metal-binding</keyword>
<dbReference type="GO" id="GO:0051745">
    <property type="term" value="F:4-hydroxy-3-methylbut-2-enyl diphosphate reductase activity"/>
    <property type="evidence" value="ECO:0007669"/>
    <property type="project" value="UniProtKB-EC"/>
</dbReference>
<dbReference type="PANTHER" id="PTHR31619">
    <property type="entry name" value="4-HYDROXY-3-METHYLBUT-2-ENYL DIPHOSPHATE REDUCTASE, CHLOROPLASTIC"/>
    <property type="match status" value="1"/>
</dbReference>
<comment type="pathway">
    <text evidence="8">Isoprenoid biosynthesis; dimethylallyl diphosphate biosynthesis; dimethylallyl diphosphate from (2E)-4-hydroxy-3-methylbutenyl diphosphate: step 1/1.</text>
</comment>
<accession>A0A498IEW3</accession>
<dbReference type="EMBL" id="RDQH01000338">
    <property type="protein sequence ID" value="RXH80692.1"/>
    <property type="molecule type" value="Genomic_DNA"/>
</dbReference>
<dbReference type="GO" id="GO:0046872">
    <property type="term" value="F:metal ion binding"/>
    <property type="evidence" value="ECO:0007669"/>
    <property type="project" value="UniProtKB-KW"/>
</dbReference>
<comment type="pathway">
    <text evidence="7">Isoprenoid biosynthesis; isopentenyl diphosphate biosynthesis via DXP pathway; isopentenyl diphosphate from 1-deoxy-D-xylulose 5-phosphate: step 6/6.</text>
</comment>
<evidence type="ECO:0000256" key="1">
    <source>
        <dbReference type="ARBA" id="ARBA00001966"/>
    </source>
</evidence>
<evidence type="ECO:0000313" key="12">
    <source>
        <dbReference type="EMBL" id="RXH80692.1"/>
    </source>
</evidence>
<dbReference type="GO" id="GO:0051539">
    <property type="term" value="F:4 iron, 4 sulfur cluster binding"/>
    <property type="evidence" value="ECO:0007669"/>
    <property type="project" value="UniProtKB-KW"/>
</dbReference>
<reference evidence="12 13" key="1">
    <citation type="submission" date="2018-10" db="EMBL/GenBank/DDBJ databases">
        <title>A high-quality apple genome assembly.</title>
        <authorList>
            <person name="Hu J."/>
        </authorList>
    </citation>
    <scope>NUCLEOTIDE SEQUENCE [LARGE SCALE GENOMIC DNA]</scope>
    <source>
        <strain evidence="13">cv. HFTH1</strain>
        <tissue evidence="12">Young leaf</tissue>
    </source>
</reference>
<keyword evidence="13" id="KW-1185">Reference proteome</keyword>
<dbReference type="AlphaFoldDB" id="A0A498IEW3"/>
<keyword evidence="6" id="KW-0411">Iron-sulfur</keyword>
<evidence type="ECO:0000313" key="13">
    <source>
        <dbReference type="Proteomes" id="UP000290289"/>
    </source>
</evidence>
<evidence type="ECO:0000256" key="6">
    <source>
        <dbReference type="ARBA" id="ARBA00023014"/>
    </source>
</evidence>
<dbReference type="Pfam" id="PF02401">
    <property type="entry name" value="LYTB"/>
    <property type="match status" value="1"/>
</dbReference>
<evidence type="ECO:0000256" key="9">
    <source>
        <dbReference type="ARBA" id="ARBA00046335"/>
    </source>
</evidence>
<gene>
    <name evidence="12" type="ORF">DVH24_004606</name>
</gene>
<protein>
    <recommendedName>
        <fullName evidence="10">4-hydroxy-3-methylbut-2-enyl diphosphate reductase</fullName>
        <ecNumber evidence="10">1.17.7.4</ecNumber>
    </recommendedName>
</protein>
<evidence type="ECO:0000256" key="10">
    <source>
        <dbReference type="ARBA" id="ARBA00047177"/>
    </source>
</evidence>
<dbReference type="GO" id="GO:0050992">
    <property type="term" value="P:dimethylallyl diphosphate biosynthetic process"/>
    <property type="evidence" value="ECO:0007669"/>
    <property type="project" value="InterPro"/>
</dbReference>
<keyword evidence="4" id="KW-0560">Oxidoreductase</keyword>
<dbReference type="PANTHER" id="PTHR31619:SF5">
    <property type="entry name" value="4-HYDROXY-3-METHYLBUT-2-ENYL DIPHOSPHATE REDUCTASE, CHLOROPLASTIC"/>
    <property type="match status" value="1"/>
</dbReference>
<evidence type="ECO:0000256" key="8">
    <source>
        <dbReference type="ARBA" id="ARBA00046314"/>
    </source>
</evidence>
<evidence type="ECO:0000256" key="11">
    <source>
        <dbReference type="SAM" id="MobiDB-lite"/>
    </source>
</evidence>
<feature type="compositionally biased region" description="Polar residues" evidence="11">
    <location>
        <begin position="90"/>
        <end position="102"/>
    </location>
</feature>
<proteinExistence type="inferred from homology"/>
<comment type="caution">
    <text evidence="12">The sequence shown here is derived from an EMBL/GenBank/DDBJ whole genome shotgun (WGS) entry which is preliminary data.</text>
</comment>
<dbReference type="STRING" id="3750.A0A498IEW3"/>
<dbReference type="Proteomes" id="UP000290289">
    <property type="component" value="Chromosome 12"/>
</dbReference>
<evidence type="ECO:0000256" key="5">
    <source>
        <dbReference type="ARBA" id="ARBA00023004"/>
    </source>
</evidence>
<dbReference type="EC" id="1.17.7.4" evidence="10"/>
<dbReference type="Gene3D" id="3.40.1010.20">
    <property type="entry name" value="4-hydroxy-3-methylbut-2-enyl diphosphate reductase, catalytic domain"/>
    <property type="match status" value="1"/>
</dbReference>
<evidence type="ECO:0000256" key="2">
    <source>
        <dbReference type="ARBA" id="ARBA00022485"/>
    </source>
</evidence>
<name>A0A498IEW3_MALDO</name>
<keyword evidence="5" id="KW-0408">Iron</keyword>